<dbReference type="EC" id="1.14.14.1" evidence="5"/>
<dbReference type="GO" id="GO:0019373">
    <property type="term" value="P:epoxygenase P450 pathway"/>
    <property type="evidence" value="ECO:0007669"/>
    <property type="project" value="TreeGrafter"/>
</dbReference>
<keyword evidence="11 14" id="KW-0408">Iron</keyword>
<comment type="cofactor">
    <cofactor evidence="1 14">
        <name>heme</name>
        <dbReference type="ChEBI" id="CHEBI:30413"/>
    </cofactor>
</comment>
<feature type="binding site" description="axial binding residue" evidence="14">
    <location>
        <position position="439"/>
    </location>
    <ligand>
        <name>heme</name>
        <dbReference type="ChEBI" id="CHEBI:30413"/>
    </ligand>
    <ligandPart>
        <name>Fe</name>
        <dbReference type="ChEBI" id="CHEBI:18248"/>
    </ligandPart>
</feature>
<evidence type="ECO:0000256" key="9">
    <source>
        <dbReference type="ARBA" id="ARBA00022848"/>
    </source>
</evidence>
<evidence type="ECO:0000256" key="4">
    <source>
        <dbReference type="ARBA" id="ARBA00010617"/>
    </source>
</evidence>
<comment type="subcellular location">
    <subcellularLocation>
        <location evidence="3">Endoplasmic reticulum membrane</location>
        <topology evidence="3">Peripheral membrane protein</topology>
    </subcellularLocation>
    <subcellularLocation>
        <location evidence="2">Microsome membrane</location>
        <topology evidence="2">Peripheral membrane protein</topology>
    </subcellularLocation>
</comment>
<evidence type="ECO:0000256" key="5">
    <source>
        <dbReference type="ARBA" id="ARBA00012109"/>
    </source>
</evidence>
<reference evidence="17" key="1">
    <citation type="submission" date="2025-05" db="UniProtKB">
        <authorList>
            <consortium name="RefSeq"/>
        </authorList>
    </citation>
    <scope>NUCLEOTIDE SEQUENCE [LARGE SCALE GENOMIC DNA]</scope>
</reference>
<dbReference type="Proteomes" id="UP001652642">
    <property type="component" value="Chromosome 1"/>
</dbReference>
<feature type="transmembrane region" description="Helical" evidence="16">
    <location>
        <begin position="6"/>
        <end position="23"/>
    </location>
</feature>
<dbReference type="InParanoid" id="A0A6J0UEF2"/>
<keyword evidence="10 15" id="KW-0560">Oxidoreductase</keyword>
<dbReference type="InterPro" id="IPR001128">
    <property type="entry name" value="Cyt_P450"/>
</dbReference>
<dbReference type="InterPro" id="IPR002401">
    <property type="entry name" value="Cyt_P450_E_grp-I"/>
</dbReference>
<evidence type="ECO:0000256" key="15">
    <source>
        <dbReference type="RuleBase" id="RU000461"/>
    </source>
</evidence>
<dbReference type="GO" id="GO:0008392">
    <property type="term" value="F:arachidonate epoxygenase activity"/>
    <property type="evidence" value="ECO:0007669"/>
    <property type="project" value="TreeGrafter"/>
</dbReference>
<keyword evidence="9" id="KW-0492">Microsome</keyword>
<evidence type="ECO:0000256" key="11">
    <source>
        <dbReference type="ARBA" id="ARBA00023004"/>
    </source>
</evidence>
<keyword evidence="12 15" id="KW-0503">Monooxygenase</keyword>
<evidence type="ECO:0000256" key="1">
    <source>
        <dbReference type="ARBA" id="ARBA00001971"/>
    </source>
</evidence>
<dbReference type="KEGG" id="pvt:110082916"/>
<evidence type="ECO:0000256" key="16">
    <source>
        <dbReference type="SAM" id="Phobius"/>
    </source>
</evidence>
<keyword evidence="17" id="KW-1185">Reference proteome</keyword>
<evidence type="ECO:0000256" key="10">
    <source>
        <dbReference type="ARBA" id="ARBA00023002"/>
    </source>
</evidence>
<evidence type="ECO:0000256" key="13">
    <source>
        <dbReference type="ARBA" id="ARBA00023136"/>
    </source>
</evidence>
<protein>
    <recommendedName>
        <fullName evidence="5">unspecific monooxygenase</fullName>
        <ecNumber evidence="5">1.14.14.1</ecNumber>
    </recommendedName>
</protein>
<evidence type="ECO:0000256" key="7">
    <source>
        <dbReference type="ARBA" id="ARBA00022723"/>
    </source>
</evidence>
<dbReference type="PRINTS" id="PR00385">
    <property type="entry name" value="P450"/>
</dbReference>
<dbReference type="GO" id="GO:0005506">
    <property type="term" value="F:iron ion binding"/>
    <property type="evidence" value="ECO:0007669"/>
    <property type="project" value="InterPro"/>
</dbReference>
<dbReference type="GO" id="GO:0006805">
    <property type="term" value="P:xenobiotic metabolic process"/>
    <property type="evidence" value="ECO:0007669"/>
    <property type="project" value="TreeGrafter"/>
</dbReference>
<gene>
    <name evidence="18" type="primary">LOC110082916</name>
</gene>
<dbReference type="SUPFAM" id="SSF48264">
    <property type="entry name" value="Cytochrome P450"/>
    <property type="match status" value="1"/>
</dbReference>
<name>A0A6J0UEF2_9SAUR</name>
<keyword evidence="13 16" id="KW-0472">Membrane</keyword>
<reference evidence="18" key="2">
    <citation type="submission" date="2025-08" db="UniProtKB">
        <authorList>
            <consortium name="RefSeq"/>
        </authorList>
    </citation>
    <scope>IDENTIFICATION</scope>
</reference>
<evidence type="ECO:0000313" key="17">
    <source>
        <dbReference type="Proteomes" id="UP001652642"/>
    </source>
</evidence>
<organism evidence="17 18">
    <name type="scientific">Pogona vitticeps</name>
    <name type="common">central bearded dragon</name>
    <dbReference type="NCBI Taxonomy" id="103695"/>
    <lineage>
        <taxon>Eukaryota</taxon>
        <taxon>Metazoa</taxon>
        <taxon>Chordata</taxon>
        <taxon>Craniata</taxon>
        <taxon>Vertebrata</taxon>
        <taxon>Euteleostomi</taxon>
        <taxon>Lepidosauria</taxon>
        <taxon>Squamata</taxon>
        <taxon>Bifurcata</taxon>
        <taxon>Unidentata</taxon>
        <taxon>Episquamata</taxon>
        <taxon>Toxicofera</taxon>
        <taxon>Iguania</taxon>
        <taxon>Acrodonta</taxon>
        <taxon>Agamidae</taxon>
        <taxon>Amphibolurinae</taxon>
        <taxon>Pogona</taxon>
    </lineage>
</organism>
<dbReference type="Gene3D" id="1.10.630.10">
    <property type="entry name" value="Cytochrome P450"/>
    <property type="match status" value="1"/>
</dbReference>
<dbReference type="PANTHER" id="PTHR24300:SF356">
    <property type="entry name" value="CYTOCHROME P450 2E1"/>
    <property type="match status" value="1"/>
</dbReference>
<evidence type="ECO:0000256" key="8">
    <source>
        <dbReference type="ARBA" id="ARBA00022824"/>
    </source>
</evidence>
<accession>A0A6J0UEF2</accession>
<dbReference type="RefSeq" id="XP_020656534.2">
    <property type="nucleotide sequence ID" value="XM_020800875.2"/>
</dbReference>
<dbReference type="InterPro" id="IPR036396">
    <property type="entry name" value="Cyt_P450_sf"/>
</dbReference>
<evidence type="ECO:0000256" key="14">
    <source>
        <dbReference type="PIRSR" id="PIRSR602401-1"/>
    </source>
</evidence>
<dbReference type="PRINTS" id="PR00463">
    <property type="entry name" value="EP450I"/>
</dbReference>
<evidence type="ECO:0000256" key="12">
    <source>
        <dbReference type="ARBA" id="ARBA00023033"/>
    </source>
</evidence>
<dbReference type="Pfam" id="PF00067">
    <property type="entry name" value="p450"/>
    <property type="match status" value="1"/>
</dbReference>
<keyword evidence="16" id="KW-0812">Transmembrane</keyword>
<dbReference type="GO" id="GO:0016712">
    <property type="term" value="F:oxidoreductase activity, acting on paired donors, with incorporation or reduction of molecular oxygen, reduced flavin or flavoprotein as one donor, and incorporation of one atom of oxygen"/>
    <property type="evidence" value="ECO:0007669"/>
    <property type="project" value="UniProtKB-EC"/>
</dbReference>
<keyword evidence="8" id="KW-0256">Endoplasmic reticulum</keyword>
<dbReference type="PROSITE" id="PS00086">
    <property type="entry name" value="CYTOCHROME_P450"/>
    <property type="match status" value="1"/>
</dbReference>
<proteinExistence type="inferred from homology"/>
<dbReference type="InterPro" id="IPR050182">
    <property type="entry name" value="Cytochrome_P450_fam2"/>
</dbReference>
<keyword evidence="16" id="KW-1133">Transmembrane helix</keyword>
<dbReference type="GO" id="GO:0005789">
    <property type="term" value="C:endoplasmic reticulum membrane"/>
    <property type="evidence" value="ECO:0007669"/>
    <property type="project" value="UniProtKB-SubCell"/>
</dbReference>
<evidence type="ECO:0000256" key="2">
    <source>
        <dbReference type="ARBA" id="ARBA00004174"/>
    </source>
</evidence>
<dbReference type="AlphaFoldDB" id="A0A6J0UEF2"/>
<dbReference type="GO" id="GO:0020037">
    <property type="term" value="F:heme binding"/>
    <property type="evidence" value="ECO:0007669"/>
    <property type="project" value="InterPro"/>
</dbReference>
<dbReference type="InterPro" id="IPR017972">
    <property type="entry name" value="Cyt_P450_CS"/>
</dbReference>
<dbReference type="GeneID" id="110082916"/>
<dbReference type="PANTHER" id="PTHR24300">
    <property type="entry name" value="CYTOCHROME P450 508A4-RELATED"/>
    <property type="match status" value="1"/>
</dbReference>
<comment type="similarity">
    <text evidence="4 15">Belongs to the cytochrome P450 family.</text>
</comment>
<dbReference type="OrthoDB" id="1055148at2759"/>
<evidence type="ECO:0000256" key="6">
    <source>
        <dbReference type="ARBA" id="ARBA00022617"/>
    </source>
</evidence>
<sequence>MEPLGSITIFLIICISCLLLLAFKSKNTRYGKLPPGPTPLPIIGNILQLKINNLDKALCELSEKYGPVVTLHFGAERVVAMFGYDTIKEALVDHGDEFVWRGNLPIFDKVKKGQGIIFSNGERWKKLRRFAITTLRDFGMGKKSNEERIQEEAQCLLEKLRDTQGKPFDPTFLFSCALSNVICAIVFGNRYDYDDKKFLKMTGFINDSFAVLSSPWGQLYNFFPSFMDALPGPHQRFVKSDAALKEFVLEHVKQHRVTLDPSTPRDFIDCFLLKIDQEKENGTSEFSIDNLLVSTVDLFFAGTETSSSTLRYGLLILLKYPEIEEKVHKEIDQVIGRTRRPCLADRGQMPYTDAVVHEIQRFISLAPLAAPHAVIKDTPFQQYVIPKGTTVYFVLTSVLYNNKEFPNPQEFDPNHFLNEDGTFKKSDYFMPFSAGKRICVGEGLARAELFLFFTTILQNFTLKSVISRENIDLSPLFSSVGNVPRPYQLCVFPR</sequence>
<keyword evidence="7 14" id="KW-0479">Metal-binding</keyword>
<evidence type="ECO:0000313" key="18">
    <source>
        <dbReference type="RefSeq" id="XP_020656534.2"/>
    </source>
</evidence>
<keyword evidence="6 14" id="KW-0349">Heme</keyword>
<dbReference type="PRINTS" id="PR01957">
    <property type="entry name" value="EP450ICYP2F"/>
</dbReference>
<dbReference type="GO" id="GO:0019825">
    <property type="term" value="F:oxygen binding"/>
    <property type="evidence" value="ECO:0007669"/>
    <property type="project" value="InterPro"/>
</dbReference>
<dbReference type="InterPro" id="IPR020469">
    <property type="entry name" value="Cyt_P450_CYP2_fam"/>
</dbReference>
<evidence type="ECO:0000256" key="3">
    <source>
        <dbReference type="ARBA" id="ARBA00004406"/>
    </source>
</evidence>